<dbReference type="eggNOG" id="COG0778">
    <property type="taxonomic scope" value="Bacteria"/>
</dbReference>
<evidence type="ECO:0000313" key="5">
    <source>
        <dbReference type="EMBL" id="EKU48492.1"/>
    </source>
</evidence>
<dbReference type="SUPFAM" id="SSF55469">
    <property type="entry name" value="FMN-dependent nitroreductase-like"/>
    <property type="match status" value="1"/>
</dbReference>
<accession>K9B103</accession>
<sequence length="209" mass="24019">MLPNNDFDNIVLGRRSVKVFDEEVKIPRDEMNEIIRKTTKAPSSVNMQPWRFVVVESQEAKETLRPLMRFNTRQTDTSAAMVIVFGDMKNYEYGEEIYSSAVEQGFMPQEVKEELLPTVLDYYMNLTRPQMNDIVKIDCSLVAMQLMLVARSYGYDSNPIGGFDKENIAETFGLDKERYEPVVIIALGKEKVPGRESSRLPIDKVVKYV</sequence>
<dbReference type="PANTHER" id="PTHR43673:SF10">
    <property type="entry name" value="NADH DEHYDROGENASE_NAD(P)H NITROREDUCTASE XCC3605-RELATED"/>
    <property type="match status" value="1"/>
</dbReference>
<dbReference type="GO" id="GO:0016491">
    <property type="term" value="F:oxidoreductase activity"/>
    <property type="evidence" value="ECO:0007669"/>
    <property type="project" value="UniProtKB-KW"/>
</dbReference>
<dbReference type="STRING" id="1229783.C273_04755"/>
<dbReference type="RefSeq" id="WP_009383044.1">
    <property type="nucleotide sequence ID" value="NZ_AMSQ01000006.1"/>
</dbReference>
<name>K9B103_9STAP</name>
<dbReference type="Proteomes" id="UP000009885">
    <property type="component" value="Unassembled WGS sequence"/>
</dbReference>
<comment type="caution">
    <text evidence="5">The sequence shown here is derived from an EMBL/GenBank/DDBJ whole genome shotgun (WGS) entry which is preliminary data.</text>
</comment>
<dbReference type="Gene3D" id="3.40.109.10">
    <property type="entry name" value="NADH Oxidase"/>
    <property type="match status" value="1"/>
</dbReference>
<dbReference type="PANTHER" id="PTHR43673">
    <property type="entry name" value="NAD(P)H NITROREDUCTASE YDGI-RELATED"/>
    <property type="match status" value="1"/>
</dbReference>
<comment type="similarity">
    <text evidence="2">Belongs to the nitroreductase family.</text>
</comment>
<evidence type="ECO:0000256" key="1">
    <source>
        <dbReference type="ARBA" id="ARBA00001917"/>
    </source>
</evidence>
<dbReference type="Pfam" id="PF00881">
    <property type="entry name" value="Nitroreductase"/>
    <property type="match status" value="1"/>
</dbReference>
<gene>
    <name evidence="5" type="ORF">C273_04755</name>
</gene>
<keyword evidence="3" id="KW-0560">Oxidoreductase</keyword>
<comment type="cofactor">
    <cofactor evidence="1">
        <name>FMN</name>
        <dbReference type="ChEBI" id="CHEBI:58210"/>
    </cofactor>
</comment>
<reference evidence="5 6" key="1">
    <citation type="journal article" date="2013" name="Genome Announc.">
        <title>Genome Sequence of Staphylococcus massiliensis Strain S46, Isolated from the Surface of Healthy Human Skin.</title>
        <authorList>
            <person name="Srivastav R."/>
            <person name="Singh A."/>
            <person name="Jangir P.K."/>
            <person name="Kumari C."/>
            <person name="Muduli S."/>
            <person name="Sharma R."/>
        </authorList>
    </citation>
    <scope>NUCLEOTIDE SEQUENCE [LARGE SCALE GENOMIC DNA]</scope>
    <source>
        <strain evidence="5 6">S46</strain>
    </source>
</reference>
<dbReference type="InterPro" id="IPR000415">
    <property type="entry name" value="Nitroreductase-like"/>
</dbReference>
<dbReference type="AlphaFoldDB" id="K9B103"/>
<organism evidence="5 6">
    <name type="scientific">Staphylococcus massiliensis S46</name>
    <dbReference type="NCBI Taxonomy" id="1229783"/>
    <lineage>
        <taxon>Bacteria</taxon>
        <taxon>Bacillati</taxon>
        <taxon>Bacillota</taxon>
        <taxon>Bacilli</taxon>
        <taxon>Bacillales</taxon>
        <taxon>Staphylococcaceae</taxon>
        <taxon>Staphylococcus</taxon>
    </lineage>
</organism>
<evidence type="ECO:0000259" key="4">
    <source>
        <dbReference type="Pfam" id="PF00881"/>
    </source>
</evidence>
<evidence type="ECO:0000256" key="3">
    <source>
        <dbReference type="ARBA" id="ARBA00023002"/>
    </source>
</evidence>
<dbReference type="CDD" id="cd02137">
    <property type="entry name" value="MhqN-like"/>
    <property type="match status" value="1"/>
</dbReference>
<dbReference type="EMBL" id="AMSQ01000006">
    <property type="protein sequence ID" value="EKU48492.1"/>
    <property type="molecule type" value="Genomic_DNA"/>
</dbReference>
<keyword evidence="6" id="KW-1185">Reference proteome</keyword>
<feature type="domain" description="Nitroreductase" evidence="4">
    <location>
        <begin position="12"/>
        <end position="189"/>
    </location>
</feature>
<protein>
    <submittedName>
        <fullName evidence="5">Nitroreductase</fullName>
    </submittedName>
</protein>
<evidence type="ECO:0000313" key="6">
    <source>
        <dbReference type="Proteomes" id="UP000009885"/>
    </source>
</evidence>
<dbReference type="OrthoDB" id="9782629at2"/>
<dbReference type="InterPro" id="IPR029479">
    <property type="entry name" value="Nitroreductase"/>
</dbReference>
<proteinExistence type="inferred from homology"/>
<evidence type="ECO:0000256" key="2">
    <source>
        <dbReference type="ARBA" id="ARBA00007118"/>
    </source>
</evidence>
<dbReference type="PATRIC" id="fig|1229783.3.peg.959"/>